<keyword evidence="4" id="KW-0347">Helicase</keyword>
<dbReference type="InterPro" id="IPR036875">
    <property type="entry name" value="Znf_CCHC_sf"/>
</dbReference>
<evidence type="ECO:0000256" key="3">
    <source>
        <dbReference type="ARBA" id="ARBA00022801"/>
    </source>
</evidence>
<dbReference type="WBParaSite" id="PSAMB.scaffold4032size15936.g23212.t1">
    <property type="protein sequence ID" value="PSAMB.scaffold4032size15936.g23212.t1"/>
    <property type="gene ID" value="PSAMB.scaffold4032size15936.g23212"/>
</dbReference>
<dbReference type="PROSITE" id="PS51192">
    <property type="entry name" value="HELICASE_ATP_BIND_1"/>
    <property type="match status" value="1"/>
</dbReference>
<dbReference type="SMART" id="SM00343">
    <property type="entry name" value="ZnF_C2HC"/>
    <property type="match status" value="3"/>
</dbReference>
<keyword evidence="12" id="KW-1185">Reference proteome</keyword>
<keyword evidence="6" id="KW-0863">Zinc-finger</keyword>
<feature type="region of interest" description="Disordered" evidence="8">
    <location>
        <begin position="76"/>
        <end position="139"/>
    </location>
</feature>
<dbReference type="GO" id="GO:0003676">
    <property type="term" value="F:nucleic acid binding"/>
    <property type="evidence" value="ECO:0007669"/>
    <property type="project" value="InterPro"/>
</dbReference>
<dbReference type="AlphaFoldDB" id="A0A914WJB7"/>
<dbReference type="GO" id="GO:0005524">
    <property type="term" value="F:ATP binding"/>
    <property type="evidence" value="ECO:0007669"/>
    <property type="project" value="UniProtKB-KW"/>
</dbReference>
<evidence type="ECO:0000256" key="5">
    <source>
        <dbReference type="ARBA" id="ARBA00022840"/>
    </source>
</evidence>
<feature type="domain" description="Helicase ATP-binding" evidence="10">
    <location>
        <begin position="281"/>
        <end position="398"/>
    </location>
</feature>
<dbReference type="InterPro" id="IPR011545">
    <property type="entry name" value="DEAD/DEAH_box_helicase_dom"/>
</dbReference>
<accession>A0A914WJB7</accession>
<dbReference type="Pfam" id="PF00098">
    <property type="entry name" value="zf-CCHC"/>
    <property type="match status" value="2"/>
</dbReference>
<dbReference type="InterPro" id="IPR014001">
    <property type="entry name" value="Helicase_ATP-bd"/>
</dbReference>
<protein>
    <recommendedName>
        <fullName evidence="1">RNA helicase</fullName>
        <ecNumber evidence="1">3.6.4.13</ecNumber>
    </recommendedName>
</protein>
<dbReference type="InterPro" id="IPR001878">
    <property type="entry name" value="Znf_CCHC"/>
</dbReference>
<dbReference type="PROSITE" id="PS50158">
    <property type="entry name" value="ZF_CCHC"/>
    <property type="match status" value="2"/>
</dbReference>
<dbReference type="Pfam" id="PF00270">
    <property type="entry name" value="DEAD"/>
    <property type="match status" value="1"/>
</dbReference>
<feature type="domain" description="CCHC-type" evidence="9">
    <location>
        <begin position="142"/>
        <end position="155"/>
    </location>
</feature>
<evidence type="ECO:0000313" key="12">
    <source>
        <dbReference type="Proteomes" id="UP000887566"/>
    </source>
</evidence>
<evidence type="ECO:0000259" key="9">
    <source>
        <dbReference type="PROSITE" id="PS50158"/>
    </source>
</evidence>
<dbReference type="GO" id="GO:0019899">
    <property type="term" value="F:enzyme binding"/>
    <property type="evidence" value="ECO:0007669"/>
    <property type="project" value="UniProtKB-ARBA"/>
</dbReference>
<evidence type="ECO:0000259" key="10">
    <source>
        <dbReference type="PROSITE" id="PS51192"/>
    </source>
</evidence>
<keyword evidence="2" id="KW-0547">Nucleotide-binding</keyword>
<name>A0A914WJB7_9BILA</name>
<keyword evidence="6" id="KW-0862">Zinc</keyword>
<sequence length="398" mass="42739">MVDRFSAFHRSNESSAICTSCGDHDHKQRDCSFHCSGIRETNHIGIEKRAGSAFASIASRSTPSTMMVNRLQPTQQTFGFQSRQNGGGGGRSPERNGGASRPSYGAGGFRGGRGGGGGGGGDYGGARPRTTNRDNRDDSNLCYRCHQPGHFSRECSAPMICNNCKRSGHSAIDCPLKSGGNQNRGGRQDGEHPARFGGAAKYEPLTPSTDELFDRAIDVGQNYDNLLDLPVQRSDTTAASTSIGDIKPIQLFAEAKLDERVYINVKHSGYEAPTPIQRYAIPLVLAERDIMACAQTGSGKTAAYLVPMVSMLLTDCPPASGPHGGDAPCPLALIFAPTRELVKQIWWETLKFADGTRIKSMATYGGTNLQSEVEQLQNGPEIVVATPGRLIHLVREGH</sequence>
<evidence type="ECO:0000256" key="8">
    <source>
        <dbReference type="SAM" id="MobiDB-lite"/>
    </source>
</evidence>
<evidence type="ECO:0000256" key="7">
    <source>
        <dbReference type="PROSITE-ProRule" id="PRU00552"/>
    </source>
</evidence>
<feature type="short sequence motif" description="Q motif" evidence="7">
    <location>
        <begin position="250"/>
        <end position="278"/>
    </location>
</feature>
<organism evidence="12 13">
    <name type="scientific">Plectus sambesii</name>
    <dbReference type="NCBI Taxonomy" id="2011161"/>
    <lineage>
        <taxon>Eukaryota</taxon>
        <taxon>Metazoa</taxon>
        <taxon>Ecdysozoa</taxon>
        <taxon>Nematoda</taxon>
        <taxon>Chromadorea</taxon>
        <taxon>Plectida</taxon>
        <taxon>Plectina</taxon>
        <taxon>Plectoidea</taxon>
        <taxon>Plectidae</taxon>
        <taxon>Plectus</taxon>
    </lineage>
</organism>
<dbReference type="SMART" id="SM00487">
    <property type="entry name" value="DEXDc"/>
    <property type="match status" value="1"/>
</dbReference>
<evidence type="ECO:0000256" key="6">
    <source>
        <dbReference type="PROSITE-ProRule" id="PRU00047"/>
    </source>
</evidence>
<keyword evidence="3" id="KW-0378">Hydrolase</keyword>
<evidence type="ECO:0000256" key="1">
    <source>
        <dbReference type="ARBA" id="ARBA00012552"/>
    </source>
</evidence>
<dbReference type="PANTHER" id="PTHR47958">
    <property type="entry name" value="ATP-DEPENDENT RNA HELICASE DBP3"/>
    <property type="match status" value="1"/>
</dbReference>
<dbReference type="Gene3D" id="4.10.60.10">
    <property type="entry name" value="Zinc finger, CCHC-type"/>
    <property type="match status" value="1"/>
</dbReference>
<keyword evidence="6" id="KW-0479">Metal-binding</keyword>
<reference evidence="13" key="1">
    <citation type="submission" date="2022-11" db="UniProtKB">
        <authorList>
            <consortium name="WormBaseParasite"/>
        </authorList>
    </citation>
    <scope>IDENTIFICATION</scope>
</reference>
<proteinExistence type="predicted"/>
<dbReference type="SUPFAM" id="SSF57756">
    <property type="entry name" value="Retrovirus zinc finger-like domains"/>
    <property type="match status" value="1"/>
</dbReference>
<dbReference type="GO" id="GO:0008270">
    <property type="term" value="F:zinc ion binding"/>
    <property type="evidence" value="ECO:0007669"/>
    <property type="project" value="UniProtKB-KW"/>
</dbReference>
<evidence type="ECO:0000256" key="4">
    <source>
        <dbReference type="ARBA" id="ARBA00022806"/>
    </source>
</evidence>
<dbReference type="Proteomes" id="UP000887566">
    <property type="component" value="Unplaced"/>
</dbReference>
<dbReference type="GO" id="GO:0016787">
    <property type="term" value="F:hydrolase activity"/>
    <property type="evidence" value="ECO:0007669"/>
    <property type="project" value="UniProtKB-KW"/>
</dbReference>
<dbReference type="GO" id="GO:0003724">
    <property type="term" value="F:RNA helicase activity"/>
    <property type="evidence" value="ECO:0007669"/>
    <property type="project" value="UniProtKB-EC"/>
</dbReference>
<dbReference type="EC" id="3.6.4.13" evidence="1"/>
<keyword evidence="5" id="KW-0067">ATP-binding</keyword>
<feature type="domain" description="CCHC-type" evidence="9">
    <location>
        <begin position="161"/>
        <end position="175"/>
    </location>
</feature>
<dbReference type="Gene3D" id="3.40.50.300">
    <property type="entry name" value="P-loop containing nucleotide triphosphate hydrolases"/>
    <property type="match status" value="1"/>
</dbReference>
<evidence type="ECO:0000313" key="13">
    <source>
        <dbReference type="WBParaSite" id="PSAMB.scaffold4032size15936.g23212.t1"/>
    </source>
</evidence>
<dbReference type="SUPFAM" id="SSF52540">
    <property type="entry name" value="P-loop containing nucleoside triphosphate hydrolases"/>
    <property type="match status" value="1"/>
</dbReference>
<feature type="compositionally biased region" description="Gly residues" evidence="8">
    <location>
        <begin position="105"/>
        <end position="124"/>
    </location>
</feature>
<evidence type="ECO:0000256" key="2">
    <source>
        <dbReference type="ARBA" id="ARBA00022741"/>
    </source>
</evidence>
<feature type="domain" description="DEAD-box RNA helicase Q" evidence="11">
    <location>
        <begin position="250"/>
        <end position="278"/>
    </location>
</feature>
<evidence type="ECO:0000259" key="11">
    <source>
        <dbReference type="PROSITE" id="PS51195"/>
    </source>
</evidence>
<dbReference type="PROSITE" id="PS51195">
    <property type="entry name" value="Q_MOTIF"/>
    <property type="match status" value="1"/>
</dbReference>
<dbReference type="InterPro" id="IPR027417">
    <property type="entry name" value="P-loop_NTPase"/>
</dbReference>
<dbReference type="InterPro" id="IPR014014">
    <property type="entry name" value="RNA_helicase_DEAD_Q_motif"/>
</dbReference>